<feature type="region of interest" description="Disordered" evidence="5">
    <location>
        <begin position="195"/>
        <end position="217"/>
    </location>
</feature>
<evidence type="ECO:0000313" key="8">
    <source>
        <dbReference type="Proteomes" id="UP001498398"/>
    </source>
</evidence>
<feature type="compositionally biased region" description="Low complexity" evidence="5">
    <location>
        <begin position="139"/>
        <end position="150"/>
    </location>
</feature>
<keyword evidence="8" id="KW-1185">Reference proteome</keyword>
<evidence type="ECO:0000259" key="6">
    <source>
        <dbReference type="SMART" id="SM00355"/>
    </source>
</evidence>
<dbReference type="EMBL" id="JBANRG010000032">
    <property type="protein sequence ID" value="KAK7451058.1"/>
    <property type="molecule type" value="Genomic_DNA"/>
</dbReference>
<feature type="compositionally biased region" description="Pro residues" evidence="5">
    <location>
        <begin position="151"/>
        <end position="172"/>
    </location>
</feature>
<dbReference type="SMART" id="SM00355">
    <property type="entry name" value="ZnF_C2H2"/>
    <property type="match status" value="3"/>
</dbReference>
<evidence type="ECO:0000313" key="7">
    <source>
        <dbReference type="EMBL" id="KAK7451058.1"/>
    </source>
</evidence>
<keyword evidence="1" id="KW-0479">Metal-binding</keyword>
<dbReference type="SUPFAM" id="SSF57667">
    <property type="entry name" value="beta-beta-alpha zinc fingers"/>
    <property type="match status" value="1"/>
</dbReference>
<keyword evidence="3" id="KW-0863">Zinc-finger</keyword>
<dbReference type="Proteomes" id="UP001498398">
    <property type="component" value="Unassembled WGS sequence"/>
</dbReference>
<evidence type="ECO:0000256" key="3">
    <source>
        <dbReference type="ARBA" id="ARBA00022771"/>
    </source>
</evidence>
<dbReference type="InterPro" id="IPR013087">
    <property type="entry name" value="Znf_C2H2_type"/>
</dbReference>
<feature type="domain" description="C2H2-type" evidence="6">
    <location>
        <begin position="74"/>
        <end position="97"/>
    </location>
</feature>
<name>A0ABR1J8F4_9AGAR</name>
<evidence type="ECO:0000256" key="4">
    <source>
        <dbReference type="ARBA" id="ARBA00022833"/>
    </source>
</evidence>
<dbReference type="PANTHER" id="PTHR24408">
    <property type="entry name" value="ZINC FINGER PROTEIN"/>
    <property type="match status" value="1"/>
</dbReference>
<reference evidence="7 8" key="1">
    <citation type="submission" date="2024-01" db="EMBL/GenBank/DDBJ databases">
        <title>A draft genome for the cacao thread blight pathogen Marasmiellus scandens.</title>
        <authorList>
            <person name="Baruah I.K."/>
            <person name="Leung J."/>
            <person name="Bukari Y."/>
            <person name="Amoako-Attah I."/>
            <person name="Meinhardt L.W."/>
            <person name="Bailey B.A."/>
            <person name="Cohen S.P."/>
        </authorList>
    </citation>
    <scope>NUCLEOTIDE SEQUENCE [LARGE SCALE GENOMIC DNA]</scope>
    <source>
        <strain evidence="7 8">GH-19</strain>
    </source>
</reference>
<proteinExistence type="predicted"/>
<evidence type="ECO:0000256" key="1">
    <source>
        <dbReference type="ARBA" id="ARBA00022723"/>
    </source>
</evidence>
<feature type="compositionally biased region" description="Basic residues" evidence="5">
    <location>
        <begin position="90"/>
        <end position="109"/>
    </location>
</feature>
<evidence type="ECO:0000256" key="5">
    <source>
        <dbReference type="SAM" id="MobiDB-lite"/>
    </source>
</evidence>
<protein>
    <recommendedName>
        <fullName evidence="6">C2H2-type domain-containing protein</fullName>
    </recommendedName>
</protein>
<feature type="domain" description="C2H2-type" evidence="6">
    <location>
        <begin position="44"/>
        <end position="69"/>
    </location>
</feature>
<comment type="caution">
    <text evidence="7">The sequence shown here is derived from an EMBL/GenBank/DDBJ whole genome shotgun (WGS) entry which is preliminary data.</text>
</comment>
<evidence type="ECO:0000256" key="2">
    <source>
        <dbReference type="ARBA" id="ARBA00022737"/>
    </source>
</evidence>
<feature type="compositionally biased region" description="Low complexity" evidence="5">
    <location>
        <begin position="353"/>
        <end position="366"/>
    </location>
</feature>
<keyword evidence="4" id="KW-0862">Zinc</keyword>
<sequence>MPKAPKSPKLHICEIEPCSRNREPYPRKSDLTRHKRDCHSNLKYYCPFPDCKHPGTGQKSNLKTHMRTHTGEKLSCPECSFKSGNPSSITRHRQSVHNYKPKPRNRRSAGKTQAGDESRATSPPDSREGSREPSPSPSPSDSASNSHDVSPQPPPSPPPRASTSTAPPPPWPRRASPPSYDVLFARVETTLPFPLVNNKPFARPERSTMVQPKAEPQPGIASYSYFYQTPCDSPPPKVHFPGTSAVEDYRFDSQYHWSNSGYNKTDVTPDEVNYQAARDFLESGYEWNTTAPPFTNNYNPAAFGYNANQSNPINSVQHSTRVSNPGTTFTSNASAGQYETWFLDPTSAMDLFAPGSSASSSASSPAPHYPSVPPSDEYEFVPDPSDPRFHPA</sequence>
<feature type="region of interest" description="Disordered" evidence="5">
    <location>
        <begin position="353"/>
        <end position="392"/>
    </location>
</feature>
<gene>
    <name evidence="7" type="ORF">VKT23_012733</name>
</gene>
<dbReference type="InterPro" id="IPR036236">
    <property type="entry name" value="Znf_C2H2_sf"/>
</dbReference>
<dbReference type="PANTHER" id="PTHR24408:SF58">
    <property type="entry name" value="TRANSCRIPTION FACTOR (TFIIIA), PUTATIVE (AFU_ORTHOLOGUE AFUA_1G05150)-RELATED"/>
    <property type="match status" value="1"/>
</dbReference>
<feature type="region of interest" description="Disordered" evidence="5">
    <location>
        <begin position="51"/>
        <end position="178"/>
    </location>
</feature>
<dbReference type="Gene3D" id="3.30.160.60">
    <property type="entry name" value="Classic Zinc Finger"/>
    <property type="match status" value="1"/>
</dbReference>
<organism evidence="7 8">
    <name type="scientific">Marasmiellus scandens</name>
    <dbReference type="NCBI Taxonomy" id="2682957"/>
    <lineage>
        <taxon>Eukaryota</taxon>
        <taxon>Fungi</taxon>
        <taxon>Dikarya</taxon>
        <taxon>Basidiomycota</taxon>
        <taxon>Agaricomycotina</taxon>
        <taxon>Agaricomycetes</taxon>
        <taxon>Agaricomycetidae</taxon>
        <taxon>Agaricales</taxon>
        <taxon>Marasmiineae</taxon>
        <taxon>Omphalotaceae</taxon>
        <taxon>Marasmiellus</taxon>
    </lineage>
</organism>
<feature type="domain" description="C2H2-type" evidence="6">
    <location>
        <begin position="11"/>
        <end position="39"/>
    </location>
</feature>
<accession>A0ABR1J8F4</accession>
<feature type="compositionally biased region" description="Basic and acidic residues" evidence="5">
    <location>
        <begin position="114"/>
        <end position="131"/>
    </location>
</feature>
<keyword evidence="2" id="KW-0677">Repeat</keyword>